<proteinExistence type="predicted"/>
<evidence type="ECO:0000313" key="1">
    <source>
        <dbReference type="EMBL" id="QDT60391.1"/>
    </source>
</evidence>
<dbReference type="EMBL" id="CP036272">
    <property type="protein sequence ID" value="QDT60391.1"/>
    <property type="molecule type" value="Genomic_DNA"/>
</dbReference>
<organism evidence="1 2">
    <name type="scientific">Stieleria bergensis</name>
    <dbReference type="NCBI Taxonomy" id="2528025"/>
    <lineage>
        <taxon>Bacteria</taxon>
        <taxon>Pseudomonadati</taxon>
        <taxon>Planctomycetota</taxon>
        <taxon>Planctomycetia</taxon>
        <taxon>Pirellulales</taxon>
        <taxon>Pirellulaceae</taxon>
        <taxon>Stieleria</taxon>
    </lineage>
</organism>
<evidence type="ECO:0000313" key="2">
    <source>
        <dbReference type="Proteomes" id="UP000315003"/>
    </source>
</evidence>
<reference evidence="1 2" key="1">
    <citation type="submission" date="2019-02" db="EMBL/GenBank/DDBJ databases">
        <title>Deep-cultivation of Planctomycetes and their phenomic and genomic characterization uncovers novel biology.</title>
        <authorList>
            <person name="Wiegand S."/>
            <person name="Jogler M."/>
            <person name="Boedeker C."/>
            <person name="Pinto D."/>
            <person name="Vollmers J."/>
            <person name="Rivas-Marin E."/>
            <person name="Kohn T."/>
            <person name="Peeters S.H."/>
            <person name="Heuer A."/>
            <person name="Rast P."/>
            <person name="Oberbeckmann S."/>
            <person name="Bunk B."/>
            <person name="Jeske O."/>
            <person name="Meyerdierks A."/>
            <person name="Storesund J.E."/>
            <person name="Kallscheuer N."/>
            <person name="Luecker S."/>
            <person name="Lage O.M."/>
            <person name="Pohl T."/>
            <person name="Merkel B.J."/>
            <person name="Hornburger P."/>
            <person name="Mueller R.-W."/>
            <person name="Bruemmer F."/>
            <person name="Labrenz M."/>
            <person name="Spormann A.M."/>
            <person name="Op den Camp H."/>
            <person name="Overmann J."/>
            <person name="Amann R."/>
            <person name="Jetten M.S.M."/>
            <person name="Mascher T."/>
            <person name="Medema M.H."/>
            <person name="Devos D.P."/>
            <person name="Kaster A.-K."/>
            <person name="Ovreas L."/>
            <person name="Rohde M."/>
            <person name="Galperin M.Y."/>
            <person name="Jogler C."/>
        </authorList>
    </citation>
    <scope>NUCLEOTIDE SEQUENCE [LARGE SCALE GENOMIC DNA]</scope>
    <source>
        <strain evidence="1 2">SV_7m_r</strain>
    </source>
</reference>
<sequence>MPEFSEFSSSLTDSFSAELTAAIGSAPLPALDEGSAVHGPLKTLLQGGIGDHLIDVSPTRQMELLSALWLVAGDIHLSHSISQDLPSAEGSFLHGIMHRREGDFGNAKYWFRRVGAHPVFQQIAEVTDGHYSDPFDFVDHCQRASAEGQADRCMESQWAEWQALAQVIIDG</sequence>
<dbReference type="OrthoDB" id="370799at2"/>
<accession>A0A517SWE3</accession>
<gene>
    <name evidence="1" type="ORF">SV7mr_29130</name>
</gene>
<dbReference type="Proteomes" id="UP000315003">
    <property type="component" value="Chromosome"/>
</dbReference>
<dbReference type="AlphaFoldDB" id="A0A517SWE3"/>
<keyword evidence="2" id="KW-1185">Reference proteome</keyword>
<dbReference type="RefSeq" id="WP_145273025.1">
    <property type="nucleotide sequence ID" value="NZ_CP036272.1"/>
</dbReference>
<name>A0A517SWE3_9BACT</name>
<protein>
    <submittedName>
        <fullName evidence="1">Uncharacterized protein</fullName>
    </submittedName>
</protein>